<evidence type="ECO:0000259" key="1">
    <source>
        <dbReference type="Pfam" id="PF16044"/>
    </source>
</evidence>
<dbReference type="AlphaFoldDB" id="A0A3B3QUN6"/>
<evidence type="ECO:0000313" key="2">
    <source>
        <dbReference type="Ensembl" id="ENSPKIP00000009838.1"/>
    </source>
</evidence>
<dbReference type="Proteomes" id="UP000261540">
    <property type="component" value="Unplaced"/>
</dbReference>
<dbReference type="Pfam" id="PF16044">
    <property type="entry name" value="DUF4796_C"/>
    <property type="match status" value="1"/>
</dbReference>
<reference evidence="2" key="2">
    <citation type="submission" date="2025-09" db="UniProtKB">
        <authorList>
            <consortium name="Ensembl"/>
        </authorList>
    </citation>
    <scope>IDENTIFICATION</scope>
</reference>
<proteinExistence type="predicted"/>
<name>A0A3B3QUN6_9TELE</name>
<dbReference type="InterPro" id="IPR053921">
    <property type="entry name" value="MKRN2OS-like_C"/>
</dbReference>
<sequence>MDRSIIRFSHCDKYIYCFSFHNSDSGGFVDSAGRSSSPHCPLCNSRLRFSLLDAPVSIRTPFDNGHAIPYALTIGSMHGPLYISERDNSELHVGITNSKGVVYNYTMKGVRRDETGWEQCVAVRLVQPGAASAVSLWDRELEHFALSDMWPPERFHEEREFGTCCYAFALGFINQVRAAGGKRCLTRDEFTAIHILPRMKTTSTYVQIYREVLEHDFYMIDRPRDGTG</sequence>
<reference evidence="2" key="1">
    <citation type="submission" date="2025-08" db="UniProtKB">
        <authorList>
            <consortium name="Ensembl"/>
        </authorList>
    </citation>
    <scope>IDENTIFICATION</scope>
</reference>
<dbReference type="KEGG" id="pki:111837480"/>
<dbReference type="CTD" id="100149633"/>
<dbReference type="PANTHER" id="PTHR33963:SF2">
    <property type="entry name" value="MKRN2 OPPOSITE STRAND PROTEIN"/>
    <property type="match status" value="1"/>
</dbReference>
<keyword evidence="3" id="KW-1185">Reference proteome</keyword>
<accession>A0A3B3QUN6</accession>
<dbReference type="Ensembl" id="ENSPKIT00000033950.1">
    <property type="protein sequence ID" value="ENSPKIP00000009838.1"/>
    <property type="gene ID" value="ENSPKIG00000024788.1"/>
</dbReference>
<dbReference type="InterPro" id="IPR032016">
    <property type="entry name" value="MKRN2OS-like"/>
</dbReference>
<dbReference type="GeneTree" id="ENSGT00390000003839"/>
<organism evidence="2 3">
    <name type="scientific">Paramormyrops kingsleyae</name>
    <dbReference type="NCBI Taxonomy" id="1676925"/>
    <lineage>
        <taxon>Eukaryota</taxon>
        <taxon>Metazoa</taxon>
        <taxon>Chordata</taxon>
        <taxon>Craniata</taxon>
        <taxon>Vertebrata</taxon>
        <taxon>Euteleostomi</taxon>
        <taxon>Actinopterygii</taxon>
        <taxon>Neopterygii</taxon>
        <taxon>Teleostei</taxon>
        <taxon>Osteoglossocephala</taxon>
        <taxon>Osteoglossomorpha</taxon>
        <taxon>Osteoglossiformes</taxon>
        <taxon>Mormyridae</taxon>
        <taxon>Paramormyrops</taxon>
    </lineage>
</organism>
<dbReference type="OrthoDB" id="10065749at2759"/>
<protein>
    <submittedName>
        <fullName evidence="2">MKRN2 opposite strand, tandem duplicate 1</fullName>
    </submittedName>
</protein>
<evidence type="ECO:0000313" key="3">
    <source>
        <dbReference type="Proteomes" id="UP000261540"/>
    </source>
</evidence>
<feature type="domain" description="MKRN2 opposite strand protein-like C-terminal" evidence="1">
    <location>
        <begin position="55"/>
        <end position="212"/>
    </location>
</feature>
<dbReference type="PANTHER" id="PTHR33963">
    <property type="entry name" value="MKRN2 OPPOSITE STRAND PROTEIN"/>
    <property type="match status" value="1"/>
</dbReference>